<sequence length="122" mass="13260">MIEFLSDLPPGVVGFRVSGRLDGAELRHVQPLLEQMLAAGEIRLVEVVADDYEGFGPGGLAQDLRLGLDVVMHHHGAFRRIAVVTDKDWVVHALHAFAWMVPGEVALFPLAELDAAARWAAA</sequence>
<reference evidence="1 3" key="1">
    <citation type="journal article" date="2015" name="Genome Biol. Evol.">
        <title>Characterization of Three Mycobacterium spp. with Potential Use in Bioremediation by Genome Sequencing and Comparative Genomics.</title>
        <authorList>
            <person name="Das S."/>
            <person name="Pettersson B.M."/>
            <person name="Behra P.R."/>
            <person name="Ramesh M."/>
            <person name="Dasgupta S."/>
            <person name="Bhattacharya A."/>
            <person name="Kirsebom L.A."/>
        </authorList>
    </citation>
    <scope>NUCLEOTIDE SEQUENCE [LARGE SCALE GENOMIC DNA]</scope>
    <source>
        <strain evidence="1 3">DSM 44075</strain>
    </source>
</reference>
<dbReference type="Pfam" id="PF11964">
    <property type="entry name" value="SpoIIAA-like"/>
    <property type="match status" value="1"/>
</dbReference>
<dbReference type="AlphaFoldDB" id="A0A0J6Z5V9"/>
<dbReference type="RefSeq" id="WP_048422419.1">
    <property type="nucleotide sequence ID" value="NZ_CALTXN010000042.1"/>
</dbReference>
<gene>
    <name evidence="2" type="ORF">EUA04_16095</name>
    <name evidence="1" type="ORF">MOBUDSM44075_01124</name>
</gene>
<proteinExistence type="predicted"/>
<dbReference type="Proteomes" id="UP000294952">
    <property type="component" value="Unassembled WGS sequence"/>
</dbReference>
<dbReference type="EMBL" id="JYNU01000006">
    <property type="protein sequence ID" value="KMO79991.1"/>
    <property type="molecule type" value="Genomic_DNA"/>
</dbReference>
<accession>A0A0J6Z5V9</accession>
<evidence type="ECO:0000313" key="2">
    <source>
        <dbReference type="EMBL" id="TDL07438.1"/>
    </source>
</evidence>
<dbReference type="SUPFAM" id="SSF52091">
    <property type="entry name" value="SpoIIaa-like"/>
    <property type="match status" value="1"/>
</dbReference>
<dbReference type="PATRIC" id="fig|1807.14.peg.1131"/>
<organism evidence="1 3">
    <name type="scientific">Mycolicibacterium obuense</name>
    <dbReference type="NCBI Taxonomy" id="1807"/>
    <lineage>
        <taxon>Bacteria</taxon>
        <taxon>Bacillati</taxon>
        <taxon>Actinomycetota</taxon>
        <taxon>Actinomycetes</taxon>
        <taxon>Mycobacteriales</taxon>
        <taxon>Mycobacteriaceae</taxon>
        <taxon>Mycolicibacterium</taxon>
    </lineage>
</organism>
<evidence type="ECO:0000313" key="1">
    <source>
        <dbReference type="EMBL" id="KMO79991.1"/>
    </source>
</evidence>
<protein>
    <submittedName>
        <fullName evidence="2">STAS/SEC14 domain-containing protein</fullName>
    </submittedName>
</protein>
<name>A0A0J6Z5V9_9MYCO</name>
<dbReference type="EMBL" id="SDLP01000004">
    <property type="protein sequence ID" value="TDL07438.1"/>
    <property type="molecule type" value="Genomic_DNA"/>
</dbReference>
<dbReference type="InterPro" id="IPR038396">
    <property type="entry name" value="SpoIIAA-like_sf"/>
</dbReference>
<comment type="caution">
    <text evidence="1">The sequence shown here is derived from an EMBL/GenBank/DDBJ whole genome shotgun (WGS) entry which is preliminary data.</text>
</comment>
<dbReference type="InterPro" id="IPR021866">
    <property type="entry name" value="SpoIIAA-like"/>
</dbReference>
<dbReference type="Gene3D" id="3.40.50.10600">
    <property type="entry name" value="SpoIIaa-like domains"/>
    <property type="match status" value="1"/>
</dbReference>
<reference evidence="2 4" key="2">
    <citation type="submission" date="2019-01" db="EMBL/GenBank/DDBJ databases">
        <title>High-quality-draft genome sequences of five non-tuberculosis mycobacteriaceae isolated from a nosocomial environment.</title>
        <authorList>
            <person name="Tiago I."/>
            <person name="Alarico S."/>
            <person name="Pereira S.G."/>
            <person name="Coelho C."/>
            <person name="Maranha A."/>
            <person name="Empadinhas N."/>
        </authorList>
    </citation>
    <scope>NUCLEOTIDE SEQUENCE [LARGE SCALE GENOMIC DNA]</scope>
    <source>
        <strain evidence="2 4">22DIII</strain>
    </source>
</reference>
<dbReference type="InterPro" id="IPR036513">
    <property type="entry name" value="STAS_dom_sf"/>
</dbReference>
<evidence type="ECO:0000313" key="3">
    <source>
        <dbReference type="Proteomes" id="UP000036313"/>
    </source>
</evidence>
<dbReference type="Proteomes" id="UP000036313">
    <property type="component" value="Unassembled WGS sequence"/>
</dbReference>
<evidence type="ECO:0000313" key="4">
    <source>
        <dbReference type="Proteomes" id="UP000294952"/>
    </source>
</evidence>